<organism evidence="2 3">
    <name type="scientific">Lithocarpus litseifolius</name>
    <dbReference type="NCBI Taxonomy" id="425828"/>
    <lineage>
        <taxon>Eukaryota</taxon>
        <taxon>Viridiplantae</taxon>
        <taxon>Streptophyta</taxon>
        <taxon>Embryophyta</taxon>
        <taxon>Tracheophyta</taxon>
        <taxon>Spermatophyta</taxon>
        <taxon>Magnoliopsida</taxon>
        <taxon>eudicotyledons</taxon>
        <taxon>Gunneridae</taxon>
        <taxon>Pentapetalae</taxon>
        <taxon>rosids</taxon>
        <taxon>fabids</taxon>
        <taxon>Fagales</taxon>
        <taxon>Fagaceae</taxon>
        <taxon>Lithocarpus</taxon>
    </lineage>
</organism>
<dbReference type="PANTHER" id="PTHR47165:SF4">
    <property type="entry name" value="OS03G0429900 PROTEIN"/>
    <property type="match status" value="1"/>
</dbReference>
<dbReference type="Gene3D" id="2.40.50.140">
    <property type="entry name" value="Nucleic acid-binding proteins"/>
    <property type="match status" value="2"/>
</dbReference>
<evidence type="ECO:0000313" key="2">
    <source>
        <dbReference type="EMBL" id="KAL0006996.1"/>
    </source>
</evidence>
<dbReference type="Proteomes" id="UP001459277">
    <property type="component" value="Unassembled WGS sequence"/>
</dbReference>
<accession>A0AAW2DED3</accession>
<sequence length="312" mass="36013">TYKEKDSYPPISKDKKIYFLRTTVIEELKEAEVTISQHKFEFVDCRTIVDRFDNNKQLIDIIGKIVGVGPQENVHVQGSTIPMRNIDIMNPEKMPSHALQQLKILKKTLDDTISDAQSATKKYRIQLNVDDGIERAVFILFDKEAKKLLHTIARELSNKYATMNANSTLPNEIEKLIGKTFVFQLKLNDYNWKEGWELYTIEKVFDNISNDETEMELDHITTEALENYEVKKNANQTSQKNKFEVLDKKPLTSTNNDEKRSKQEHNNGAIPSINSASNVEDTEPSDDNMFLRDLINCQKATKHKSSKKKKLQ</sequence>
<feature type="compositionally biased region" description="Basic and acidic residues" evidence="1">
    <location>
        <begin position="241"/>
        <end position="265"/>
    </location>
</feature>
<feature type="non-terminal residue" evidence="2">
    <location>
        <position position="1"/>
    </location>
</feature>
<feature type="region of interest" description="Disordered" evidence="1">
    <location>
        <begin position="232"/>
        <end position="287"/>
    </location>
</feature>
<evidence type="ECO:0000313" key="3">
    <source>
        <dbReference type="Proteomes" id="UP001459277"/>
    </source>
</evidence>
<dbReference type="SUPFAM" id="SSF50249">
    <property type="entry name" value="Nucleic acid-binding proteins"/>
    <property type="match status" value="1"/>
</dbReference>
<reference evidence="2 3" key="1">
    <citation type="submission" date="2024-01" db="EMBL/GenBank/DDBJ databases">
        <title>A telomere-to-telomere, gap-free genome of sweet tea (Lithocarpus litseifolius).</title>
        <authorList>
            <person name="Zhou J."/>
        </authorList>
    </citation>
    <scope>NUCLEOTIDE SEQUENCE [LARGE SCALE GENOMIC DNA]</scope>
    <source>
        <strain evidence="2">Zhou-2022a</strain>
        <tissue evidence="2">Leaf</tissue>
    </source>
</reference>
<keyword evidence="3" id="KW-1185">Reference proteome</keyword>
<evidence type="ECO:0000256" key="1">
    <source>
        <dbReference type="SAM" id="MobiDB-lite"/>
    </source>
</evidence>
<proteinExistence type="predicted"/>
<comment type="caution">
    <text evidence="2">The sequence shown here is derived from an EMBL/GenBank/DDBJ whole genome shotgun (WGS) entry which is preliminary data.</text>
</comment>
<name>A0AAW2DED3_9ROSI</name>
<dbReference type="AlphaFoldDB" id="A0AAW2DED3"/>
<dbReference type="EMBL" id="JAZDWU010000003">
    <property type="protein sequence ID" value="KAL0006996.1"/>
    <property type="molecule type" value="Genomic_DNA"/>
</dbReference>
<dbReference type="PANTHER" id="PTHR47165">
    <property type="entry name" value="OS03G0429900 PROTEIN"/>
    <property type="match status" value="1"/>
</dbReference>
<protein>
    <submittedName>
        <fullName evidence="2">Uncharacterized protein</fullName>
    </submittedName>
</protein>
<gene>
    <name evidence="2" type="ORF">SO802_008498</name>
</gene>
<dbReference type="InterPro" id="IPR012340">
    <property type="entry name" value="NA-bd_OB-fold"/>
</dbReference>